<evidence type="ECO:0000256" key="1">
    <source>
        <dbReference type="ARBA" id="ARBA00023054"/>
    </source>
</evidence>
<dbReference type="PANTHER" id="PTHR21694:SF18">
    <property type="entry name" value="COILED-COIL DOMAIN-CONTAINING PROTEIN 63"/>
    <property type="match status" value="1"/>
</dbReference>
<feature type="coiled-coil region" evidence="2">
    <location>
        <begin position="106"/>
        <end position="133"/>
    </location>
</feature>
<keyword evidence="1 2" id="KW-0175">Coiled coil</keyword>
<dbReference type="GO" id="GO:0005930">
    <property type="term" value="C:axoneme"/>
    <property type="evidence" value="ECO:0007669"/>
    <property type="project" value="TreeGrafter"/>
</dbReference>
<feature type="non-terminal residue" evidence="4">
    <location>
        <position position="527"/>
    </location>
</feature>
<dbReference type="Pfam" id="PF21773">
    <property type="entry name" value="ODAD1_CC"/>
    <property type="match status" value="1"/>
</dbReference>
<dbReference type="InterPro" id="IPR049258">
    <property type="entry name" value="ODAD1_CC"/>
</dbReference>
<feature type="domain" description="ODAD1 central coiled coil region" evidence="3">
    <location>
        <begin position="147"/>
        <end position="427"/>
    </location>
</feature>
<dbReference type="EMBL" id="VWZC01012915">
    <property type="protein sequence ID" value="NXF67805.1"/>
    <property type="molecule type" value="Genomic_DNA"/>
</dbReference>
<name>A0A7K8VM76_9STRI</name>
<evidence type="ECO:0000256" key="2">
    <source>
        <dbReference type="SAM" id="Coils"/>
    </source>
</evidence>
<dbReference type="AlphaFoldDB" id="A0A7K8VM76"/>
<dbReference type="GO" id="GO:0036158">
    <property type="term" value="P:outer dynein arm assembly"/>
    <property type="evidence" value="ECO:0007669"/>
    <property type="project" value="TreeGrafter"/>
</dbReference>
<evidence type="ECO:0000313" key="4">
    <source>
        <dbReference type="EMBL" id="NXF67805.1"/>
    </source>
</evidence>
<accession>A0A7K8VM76</accession>
<feature type="coiled-coil region" evidence="2">
    <location>
        <begin position="164"/>
        <end position="219"/>
    </location>
</feature>
<evidence type="ECO:0000259" key="3">
    <source>
        <dbReference type="Pfam" id="PF21773"/>
    </source>
</evidence>
<comment type="caution">
    <text evidence="4">The sequence shown here is derived from an EMBL/GenBank/DDBJ whole genome shotgun (WGS) entry which is preliminary data.</text>
</comment>
<dbReference type="InterPro" id="IPR051876">
    <property type="entry name" value="ODA-DC/CCD"/>
</dbReference>
<protein>
    <submittedName>
        <fullName evidence="4">CCD63 protein</fullName>
    </submittedName>
</protein>
<gene>
    <name evidence="4" type="primary">Ccdc63</name>
    <name evidence="4" type="ORF">CICNIG_R08955</name>
</gene>
<reference evidence="4 5" key="1">
    <citation type="submission" date="2019-09" db="EMBL/GenBank/DDBJ databases">
        <title>Bird 10,000 Genomes (B10K) Project - Family phase.</title>
        <authorList>
            <person name="Zhang G."/>
        </authorList>
    </citation>
    <scope>NUCLEOTIDE SEQUENCE [LARGE SCALE GENOMIC DNA]</scope>
    <source>
        <strain evidence="4">B10K-DU-001-07</strain>
        <tissue evidence="4">Muscle</tissue>
    </source>
</reference>
<dbReference type="GO" id="GO:0003341">
    <property type="term" value="P:cilium movement"/>
    <property type="evidence" value="ECO:0007669"/>
    <property type="project" value="TreeGrafter"/>
</dbReference>
<evidence type="ECO:0000313" key="5">
    <source>
        <dbReference type="Proteomes" id="UP000542434"/>
    </source>
</evidence>
<keyword evidence="5" id="KW-1185">Reference proteome</keyword>
<sequence>QQAGPSLKQKLSDFHVEEKEKLAEAEIRILQKQFRIVAEKKKSYIANMRQKIQAQEKEIKSPTEEHQKESLMLSQLISPRNEMLDDKICMELQCLLQTKYQYDSLIRDRKALLADLNNQIIELEKKVVRQNQVATKVKQANHSKQLQKRIEALEMHLNNVTVHFNTVLTRNNKLQEEIKNLQIQKAVLDNSYMKLHKKLDQQMRRMNAAIEQSAQARKQQMDSLAKISAMKEKHNKDTVHFNVEMQERKRVLAQKAQLKNFMLTKSRNRSELEEQAKEKKALKVAQRVKQRQSVSHEVAYRRLMELAEDGDIDRLVNGFIEREEKNFSCFNYATKLSSEMNKIQQKIEDLQNEITAIVMDRECAESSNLHILKELKEKLMETTEETRWYEERCKKSSKVLGQLKSDMEDLCKEINCDATKIMQQLGENKQIMELNLTRFSGLVEKTKELLLLESILCYTSADSSPPAEPFVNPLLGSTKHLQVTDQAQLCPLPPTLDGTTDAIDALEVPLDHSQLCQLVLQSREKEQ</sequence>
<feature type="coiled-coil region" evidence="2">
    <location>
        <begin position="38"/>
        <end position="65"/>
    </location>
</feature>
<proteinExistence type="predicted"/>
<dbReference type="PANTHER" id="PTHR21694">
    <property type="entry name" value="COILED-COIL DOMAIN-CONTAINING PROTEIN 63"/>
    <property type="match status" value="1"/>
</dbReference>
<feature type="coiled-coil region" evidence="2">
    <location>
        <begin position="333"/>
        <end position="392"/>
    </location>
</feature>
<organism evidence="4 5">
    <name type="scientific">Ciccaba nigrolineata</name>
    <dbReference type="NCBI Taxonomy" id="1118524"/>
    <lineage>
        <taxon>Eukaryota</taxon>
        <taxon>Metazoa</taxon>
        <taxon>Chordata</taxon>
        <taxon>Craniata</taxon>
        <taxon>Vertebrata</taxon>
        <taxon>Euteleostomi</taxon>
        <taxon>Archelosauria</taxon>
        <taxon>Archosauria</taxon>
        <taxon>Dinosauria</taxon>
        <taxon>Saurischia</taxon>
        <taxon>Theropoda</taxon>
        <taxon>Coelurosauria</taxon>
        <taxon>Aves</taxon>
        <taxon>Neognathae</taxon>
        <taxon>Neoaves</taxon>
        <taxon>Telluraves</taxon>
        <taxon>Strigiformes</taxon>
        <taxon>Strigidae</taxon>
        <taxon>Ciccaba</taxon>
    </lineage>
</organism>
<feature type="non-terminal residue" evidence="4">
    <location>
        <position position="1"/>
    </location>
</feature>
<dbReference type="Proteomes" id="UP000542434">
    <property type="component" value="Unassembled WGS sequence"/>
</dbReference>